<proteinExistence type="predicted"/>
<dbReference type="OrthoDB" id="2499658at2759"/>
<reference evidence="1" key="1">
    <citation type="submission" date="2020-04" db="EMBL/GenBank/DDBJ databases">
        <authorList>
            <person name="Alioto T."/>
            <person name="Alioto T."/>
            <person name="Gomez Garrido J."/>
        </authorList>
    </citation>
    <scope>NUCLEOTIDE SEQUENCE</scope>
    <source>
        <strain evidence="1">A484AB</strain>
    </source>
</reference>
<dbReference type="PROSITE" id="PS50085">
    <property type="entry name" value="RAPGAP"/>
    <property type="match status" value="1"/>
</dbReference>
<dbReference type="SUPFAM" id="SSF54695">
    <property type="entry name" value="POZ domain"/>
    <property type="match status" value="1"/>
</dbReference>
<dbReference type="EMBL" id="CACRXK020002813">
    <property type="protein sequence ID" value="CAB3996171.1"/>
    <property type="molecule type" value="Genomic_DNA"/>
</dbReference>
<dbReference type="Gene3D" id="3.40.50.11210">
    <property type="entry name" value="Rap/Ran-GAP"/>
    <property type="match status" value="1"/>
</dbReference>
<keyword evidence="2" id="KW-1185">Reference proteome</keyword>
<dbReference type="GO" id="GO:0005737">
    <property type="term" value="C:cytoplasm"/>
    <property type="evidence" value="ECO:0007669"/>
    <property type="project" value="TreeGrafter"/>
</dbReference>
<dbReference type="SUPFAM" id="SSF111347">
    <property type="entry name" value="Rap/Ran-GAP"/>
    <property type="match status" value="1"/>
</dbReference>
<comment type="caution">
    <text evidence="1">The sequence shown here is derived from an EMBL/GenBank/DDBJ whole genome shotgun (WGS) entry which is preliminary data.</text>
</comment>
<dbReference type="Gene3D" id="3.30.710.10">
    <property type="entry name" value="Potassium Channel Kv1.1, Chain A"/>
    <property type="match status" value="1"/>
</dbReference>
<dbReference type="InterPro" id="IPR000331">
    <property type="entry name" value="Rap/Ran_GAP_dom"/>
</dbReference>
<dbReference type="PANTHER" id="PTHR15711">
    <property type="entry name" value="RAP GTPASE-ACTIVATING PROTEIN"/>
    <property type="match status" value="1"/>
</dbReference>
<dbReference type="InterPro" id="IPR011333">
    <property type="entry name" value="SKP1/BTB/POZ_sf"/>
</dbReference>
<dbReference type="GO" id="GO:0051056">
    <property type="term" value="P:regulation of small GTPase mediated signal transduction"/>
    <property type="evidence" value="ECO:0007669"/>
    <property type="project" value="InterPro"/>
</dbReference>
<dbReference type="Gene3D" id="6.10.140.210">
    <property type="match status" value="1"/>
</dbReference>
<dbReference type="Proteomes" id="UP001152795">
    <property type="component" value="Unassembled WGS sequence"/>
</dbReference>
<dbReference type="PANTHER" id="PTHR15711:SF25">
    <property type="entry name" value="RADISH, ISOFORM I"/>
    <property type="match status" value="1"/>
</dbReference>
<accession>A0A7D9HY15</accession>
<dbReference type="SMART" id="SM00225">
    <property type="entry name" value="BTB"/>
    <property type="match status" value="1"/>
</dbReference>
<dbReference type="FunFam" id="3.40.50.11210:FF:000001">
    <property type="entry name" value="Ral GTPase-activating protein subunit alpha-1 isoform 1"/>
    <property type="match status" value="1"/>
</dbReference>
<dbReference type="AlphaFoldDB" id="A0A7D9HY15"/>
<dbReference type="Pfam" id="PF02145">
    <property type="entry name" value="Rap_GAP"/>
    <property type="match status" value="1"/>
</dbReference>
<dbReference type="Pfam" id="PF21022">
    <property type="entry name" value="Rap-GAP_dimer"/>
    <property type="match status" value="1"/>
</dbReference>
<dbReference type="GO" id="GO:0005096">
    <property type="term" value="F:GTPase activator activity"/>
    <property type="evidence" value="ECO:0007669"/>
    <property type="project" value="InterPro"/>
</dbReference>
<sequence length="814" mass="93287">MSVMSLPKQIKSMRCWMSRRSGKSLTDIGYNITLDSNLRAYRDYHIRTMNRNKREVIRGSSESIYKDGMSDTEDCSSDVMERQFPQGMEELKKFKESNNILEHRSRGTDGRQDEISWTHHTDNQSFIDECLENGLSPDDNAVSSDIQVYEGYFYGCKHWNFFCVDDDIEAVILSLKVELLHGKEYIRILVRSSLHSLHVVTSPSLLGVYEHYSDPFSWIETLTQLLKLTKPLQVIAHHTAALELVKLERLFVKSDFKIGVLYVKHEQQSEDEIFSNTSHSSAFESFLHLLGDRVSLQGFEGYSGGLDTSNSLNGTQSIYTEYRNNRIMFHVPTLMPNTGEDNKYLGKKRHVGNDVLCVVFTDQPETSFSPLWIKSQFLYAYILVQVLPASTDHRMKFKVSVICRQEVPWFGPRLSHDGTFNEGDVFREWLLEKIINGDRACYKAPKFASVQQRTRSQIMQCILDKETAMDDRVGYSSSLTPSTSSSLESLEGLFPDDVINAFDDTSPQLKYFHCSQSEGINSGDVAFLAGKTYKKRIYGMRSVMCRKSRVFRDMLTDWALPGNFISNNNPAQLKDDSLVKLALKKARAQAVTQNNSKKGKFAIETSLQTLPSLDQYVTTTSIKKGGHTYEISLDCIGRTREFVMNEFEADIFSGVIDYIHNDKCSITYETLPGLLCAATYYELPDLRLSCLNRRDDVITVTTVCRMLNIVEEYIFFKDGRDLQEKLLQFFVNNIEEISSCKENFTLLTKSRIILVLSQNWKCEQKLKVKILVLWAKYRDAEGWKYIAESVISSCCQMNGVILDESQYDSTDDKF</sequence>
<dbReference type="InterPro" id="IPR035974">
    <property type="entry name" value="Rap/Ran-GAP_sf"/>
</dbReference>
<protein>
    <submittedName>
        <fullName evidence="1">Rap1 GTPase-activating 1</fullName>
    </submittedName>
</protein>
<evidence type="ECO:0000313" key="2">
    <source>
        <dbReference type="Proteomes" id="UP001152795"/>
    </source>
</evidence>
<dbReference type="InterPro" id="IPR050989">
    <property type="entry name" value="Rap1_Ran_GAP"/>
</dbReference>
<evidence type="ECO:0000313" key="1">
    <source>
        <dbReference type="EMBL" id="CAB3996171.1"/>
    </source>
</evidence>
<organism evidence="1 2">
    <name type="scientific">Paramuricea clavata</name>
    <name type="common">Red gorgonian</name>
    <name type="synonym">Violescent sea-whip</name>
    <dbReference type="NCBI Taxonomy" id="317549"/>
    <lineage>
        <taxon>Eukaryota</taxon>
        <taxon>Metazoa</taxon>
        <taxon>Cnidaria</taxon>
        <taxon>Anthozoa</taxon>
        <taxon>Octocorallia</taxon>
        <taxon>Malacalcyonacea</taxon>
        <taxon>Plexauridae</taxon>
        <taxon>Paramuricea</taxon>
    </lineage>
</organism>
<name>A0A7D9HY15_PARCT</name>
<dbReference type="InterPro" id="IPR000210">
    <property type="entry name" value="BTB/POZ_dom"/>
</dbReference>
<gene>
    <name evidence="1" type="ORF">PACLA_8A019677</name>
</gene>